<dbReference type="GeneID" id="35598797"/>
<keyword evidence="3" id="KW-1185">Reference proteome</keyword>
<dbReference type="STRING" id="112498.A0A2D3UX71"/>
<dbReference type="EMBL" id="FJUY01000004">
    <property type="protein sequence ID" value="CZT17760.1"/>
    <property type="molecule type" value="Genomic_DNA"/>
</dbReference>
<feature type="compositionally biased region" description="Low complexity" evidence="1">
    <location>
        <begin position="24"/>
        <end position="33"/>
    </location>
</feature>
<evidence type="ECO:0000256" key="1">
    <source>
        <dbReference type="SAM" id="MobiDB-lite"/>
    </source>
</evidence>
<proteinExistence type="predicted"/>
<feature type="compositionally biased region" description="Basic and acidic residues" evidence="1">
    <location>
        <begin position="64"/>
        <end position="76"/>
    </location>
</feature>
<evidence type="ECO:0000313" key="3">
    <source>
        <dbReference type="Proteomes" id="UP000225277"/>
    </source>
</evidence>
<reference evidence="2 3" key="1">
    <citation type="submission" date="2016-03" db="EMBL/GenBank/DDBJ databases">
        <authorList>
            <person name="Ploux O."/>
        </authorList>
    </citation>
    <scope>NUCLEOTIDE SEQUENCE [LARGE SCALE GENOMIC DNA]</scope>
    <source>
        <strain evidence="2 3">URUG2</strain>
    </source>
</reference>
<evidence type="ECO:0000313" key="2">
    <source>
        <dbReference type="EMBL" id="CZT17760.1"/>
    </source>
</evidence>
<feature type="compositionally biased region" description="Basic and acidic residues" evidence="1">
    <location>
        <begin position="157"/>
        <end position="180"/>
    </location>
</feature>
<organism evidence="2 3">
    <name type="scientific">Ramularia collo-cygni</name>
    <dbReference type="NCBI Taxonomy" id="112498"/>
    <lineage>
        <taxon>Eukaryota</taxon>
        <taxon>Fungi</taxon>
        <taxon>Dikarya</taxon>
        <taxon>Ascomycota</taxon>
        <taxon>Pezizomycotina</taxon>
        <taxon>Dothideomycetes</taxon>
        <taxon>Dothideomycetidae</taxon>
        <taxon>Mycosphaerellales</taxon>
        <taxon>Mycosphaerellaceae</taxon>
        <taxon>Ramularia</taxon>
    </lineage>
</organism>
<dbReference type="AlphaFoldDB" id="A0A2D3UX71"/>
<dbReference type="RefSeq" id="XP_023624651.1">
    <property type="nucleotide sequence ID" value="XM_023768883.1"/>
</dbReference>
<name>A0A2D3UX71_9PEZI</name>
<sequence>MAEEQSRIAAEQVPIYEKALEAQLGASGSSQSGTNEGSTIDRSASTSNTATADDNTSSKMTGTDTKERTEPLEHKPPQPADGKPSGAKGMENRDAIPTAGGKRLGEENWGESKIVPDDPGAPPHEKGISSAAGQPTEQVKDNTAKNMGGATSGPNGGKEEGKEKESVVDKIKDKLNIGKK</sequence>
<accession>A0A2D3UX71</accession>
<feature type="compositionally biased region" description="Polar residues" evidence="1">
    <location>
        <begin position="34"/>
        <end position="63"/>
    </location>
</feature>
<gene>
    <name evidence="2" type="ORF">RCC_03597</name>
</gene>
<feature type="region of interest" description="Disordered" evidence="1">
    <location>
        <begin position="24"/>
        <end position="180"/>
    </location>
</feature>
<dbReference type="OrthoDB" id="3650824at2759"/>
<protein>
    <submittedName>
        <fullName evidence="2">Uncharacterized protein</fullName>
    </submittedName>
</protein>
<dbReference type="Proteomes" id="UP000225277">
    <property type="component" value="Unassembled WGS sequence"/>
</dbReference>